<dbReference type="AlphaFoldDB" id="A0A811RMH7"/>
<evidence type="ECO:0008006" key="3">
    <source>
        <dbReference type="Google" id="ProtNLM"/>
    </source>
</evidence>
<dbReference type="Proteomes" id="UP000604825">
    <property type="component" value="Unassembled WGS sequence"/>
</dbReference>
<dbReference type="EMBL" id="CAJGYO010000016">
    <property type="protein sequence ID" value="CAD6270998.1"/>
    <property type="molecule type" value="Genomic_DNA"/>
</dbReference>
<accession>A0A811RMH7</accession>
<evidence type="ECO:0000313" key="2">
    <source>
        <dbReference type="Proteomes" id="UP000604825"/>
    </source>
</evidence>
<reference evidence="1" key="1">
    <citation type="submission" date="2020-10" db="EMBL/GenBank/DDBJ databases">
        <authorList>
            <person name="Han B."/>
            <person name="Lu T."/>
            <person name="Zhao Q."/>
            <person name="Huang X."/>
            <person name="Zhao Y."/>
        </authorList>
    </citation>
    <scope>NUCLEOTIDE SEQUENCE</scope>
</reference>
<keyword evidence="2" id="KW-1185">Reference proteome</keyword>
<name>A0A811RMH7_9POAL</name>
<evidence type="ECO:0000313" key="1">
    <source>
        <dbReference type="EMBL" id="CAD6270998.1"/>
    </source>
</evidence>
<gene>
    <name evidence="1" type="ORF">NCGR_LOCUS54285</name>
</gene>
<dbReference type="OrthoDB" id="670864at2759"/>
<sequence>MDGMVAVAAILGGSMDVWVLQDYDDDESWAHRHRVDCLPPPFLQTRWVINANAGRHKNNNNDVIIVLQDSSGSWVGLYDLSNKRLLKQIQVISDPREDG</sequence>
<protein>
    <recommendedName>
        <fullName evidence="3">F-box associated domain-containing protein</fullName>
    </recommendedName>
</protein>
<proteinExistence type="predicted"/>
<organism evidence="1 2">
    <name type="scientific">Miscanthus lutarioriparius</name>
    <dbReference type="NCBI Taxonomy" id="422564"/>
    <lineage>
        <taxon>Eukaryota</taxon>
        <taxon>Viridiplantae</taxon>
        <taxon>Streptophyta</taxon>
        <taxon>Embryophyta</taxon>
        <taxon>Tracheophyta</taxon>
        <taxon>Spermatophyta</taxon>
        <taxon>Magnoliopsida</taxon>
        <taxon>Liliopsida</taxon>
        <taxon>Poales</taxon>
        <taxon>Poaceae</taxon>
        <taxon>PACMAD clade</taxon>
        <taxon>Panicoideae</taxon>
        <taxon>Andropogonodae</taxon>
        <taxon>Andropogoneae</taxon>
        <taxon>Saccharinae</taxon>
        <taxon>Miscanthus</taxon>
    </lineage>
</organism>
<comment type="caution">
    <text evidence="1">The sequence shown here is derived from an EMBL/GenBank/DDBJ whole genome shotgun (WGS) entry which is preliminary data.</text>
</comment>